<sequence>MRRRVLILLAALLLAVMSGTALLSYLHSADRRAVEGKQGVWVLVAGRHVPAGTPGAEVRKLTDRILVPAETVPDGALTGWDSALDELRLSAPLETSQLLLRPLFQMPTPEPSASRRITVPADRLAVTVALSIAPQVAGDVSAGDDVTVYASCPLEPKDTDPPPRTRALLPRTRVIVIGEAPETVVVHPSASASHQAEILNAPSGGQAGIGERYTVTLAVGPKDAQRLVHASRYCSLYLALLGATVTVTPGGGVDTDGLYR</sequence>
<dbReference type="RefSeq" id="WP_317787369.1">
    <property type="nucleotide sequence ID" value="NZ_AP028461.1"/>
</dbReference>
<reference evidence="3" key="1">
    <citation type="journal article" date="2019" name="Int. J. Syst. Evol. Microbiol.">
        <title>The Global Catalogue of Microorganisms (GCM) 10K type strain sequencing project: providing services to taxonomists for standard genome sequencing and annotation.</title>
        <authorList>
            <consortium name="The Broad Institute Genomics Platform"/>
            <consortium name="The Broad Institute Genome Sequencing Center for Infectious Disease"/>
            <person name="Wu L."/>
            <person name="Ma J."/>
        </authorList>
    </citation>
    <scope>NUCLEOTIDE SEQUENCE [LARGE SCALE GENOMIC DNA]</scope>
    <source>
        <strain evidence="3">CCM 7526</strain>
    </source>
</reference>
<evidence type="ECO:0000313" key="3">
    <source>
        <dbReference type="Proteomes" id="UP001597183"/>
    </source>
</evidence>
<gene>
    <name evidence="2" type="ORF">ACFQ5G_21625</name>
</gene>
<dbReference type="Proteomes" id="UP001597183">
    <property type="component" value="Unassembled WGS sequence"/>
</dbReference>
<accession>A0ABW4AB55</accession>
<proteinExistence type="predicted"/>
<protein>
    <submittedName>
        <fullName evidence="2">RcpC/CpaB family pilus assembly protein</fullName>
    </submittedName>
</protein>
<name>A0ABW4AB55_9ACTN</name>
<dbReference type="Pfam" id="PF16976">
    <property type="entry name" value="RcpC"/>
    <property type="match status" value="1"/>
</dbReference>
<keyword evidence="3" id="KW-1185">Reference proteome</keyword>
<dbReference type="EMBL" id="JBHTMK010000031">
    <property type="protein sequence ID" value="MFD1367961.1"/>
    <property type="molecule type" value="Genomic_DNA"/>
</dbReference>
<evidence type="ECO:0000259" key="1">
    <source>
        <dbReference type="Pfam" id="PF16976"/>
    </source>
</evidence>
<feature type="domain" description="Flp pilus assembly protein RcpC/CpaB" evidence="1">
    <location>
        <begin position="119"/>
        <end position="240"/>
    </location>
</feature>
<organism evidence="2 3">
    <name type="scientific">Actinoplanes sichuanensis</name>
    <dbReference type="NCBI Taxonomy" id="512349"/>
    <lineage>
        <taxon>Bacteria</taxon>
        <taxon>Bacillati</taxon>
        <taxon>Actinomycetota</taxon>
        <taxon>Actinomycetes</taxon>
        <taxon>Micromonosporales</taxon>
        <taxon>Micromonosporaceae</taxon>
        <taxon>Actinoplanes</taxon>
    </lineage>
</organism>
<comment type="caution">
    <text evidence="2">The sequence shown here is derived from an EMBL/GenBank/DDBJ whole genome shotgun (WGS) entry which is preliminary data.</text>
</comment>
<evidence type="ECO:0000313" key="2">
    <source>
        <dbReference type="EMBL" id="MFD1367961.1"/>
    </source>
</evidence>
<dbReference type="InterPro" id="IPR031571">
    <property type="entry name" value="RcpC_dom"/>
</dbReference>